<evidence type="ECO:0000256" key="6">
    <source>
        <dbReference type="SAM" id="Phobius"/>
    </source>
</evidence>
<feature type="transmembrane region" description="Helical" evidence="6">
    <location>
        <begin position="75"/>
        <end position="101"/>
    </location>
</feature>
<feature type="transmembrane region" description="Helical" evidence="6">
    <location>
        <begin position="196"/>
        <end position="214"/>
    </location>
</feature>
<keyword evidence="3 6" id="KW-0812">Transmembrane</keyword>
<dbReference type="InterPro" id="IPR051475">
    <property type="entry name" value="Diverse_Ion_Transporter"/>
</dbReference>
<feature type="transmembrane region" description="Helical" evidence="6">
    <location>
        <begin position="12"/>
        <end position="29"/>
    </location>
</feature>
<accession>A0A151APD5</accession>
<feature type="transmembrane region" description="Helical" evidence="6">
    <location>
        <begin position="234"/>
        <end position="256"/>
    </location>
</feature>
<feature type="transmembrane region" description="Helical" evidence="6">
    <location>
        <begin position="277"/>
        <end position="300"/>
    </location>
</feature>
<evidence type="ECO:0000256" key="3">
    <source>
        <dbReference type="ARBA" id="ARBA00022692"/>
    </source>
</evidence>
<dbReference type="RefSeq" id="WP_242862607.1">
    <property type="nucleotide sequence ID" value="NZ_LTBB01000003.1"/>
</dbReference>
<organism evidence="8 9">
    <name type="scientific">Clostridium colicanis DSM 13634</name>
    <dbReference type="NCBI Taxonomy" id="1121305"/>
    <lineage>
        <taxon>Bacteria</taxon>
        <taxon>Bacillati</taxon>
        <taxon>Bacillota</taxon>
        <taxon>Clostridia</taxon>
        <taxon>Eubacteriales</taxon>
        <taxon>Clostridiaceae</taxon>
        <taxon>Clostridium</taxon>
    </lineage>
</organism>
<dbReference type="PATRIC" id="fig|1121305.3.peg.735"/>
<feature type="transmembrane region" description="Helical" evidence="6">
    <location>
        <begin position="306"/>
        <end position="326"/>
    </location>
</feature>
<reference evidence="8 9" key="1">
    <citation type="submission" date="2016-02" db="EMBL/GenBank/DDBJ databases">
        <title>Genome sequence of Clostridium colicanis DSM 13634.</title>
        <authorList>
            <person name="Poehlein A."/>
            <person name="Daniel R."/>
        </authorList>
    </citation>
    <scope>NUCLEOTIDE SEQUENCE [LARGE SCALE GENOMIC DNA]</scope>
    <source>
        <strain evidence="8 9">DSM 13634</strain>
    </source>
</reference>
<proteinExistence type="predicted"/>
<dbReference type="InterPro" id="IPR004680">
    <property type="entry name" value="Cit_transptr-like_dom"/>
</dbReference>
<dbReference type="Proteomes" id="UP000075374">
    <property type="component" value="Unassembled WGS sequence"/>
</dbReference>
<keyword evidence="9" id="KW-1185">Reference proteome</keyword>
<sequence>MESIIKTLKNEVVFTGALILAIGTSFISIPKLDYIDFKVLFSLFNLMLIVKAFEELKIMDKLAVEILSKYKNSRMVSLILISLTFISSMFVTNDVALITFVPLTLIIGKKTKIEVIDIIIFQTLAANIGSSLTPMGNPQNLFLFSYYKLKAGAFFRITVPLVVMGTIWLFLINLRTKNISLDFELNPISIKDKKKASIYGILFFIIIMSVFNVIDYKLASALTIIVVFFLDRELIMKVDYFLLFTFIGFFLFIGNVSNSTGVHSVMKYVLGSEKKSYFAAILLSQIISNVPCAVLLAGFTENWREILLGVNIGGMGTLIASLASVISYKLYVADFPEKSKGYLKKFTIYNLISLVVFIIINYIIL</sequence>
<feature type="transmembrane region" description="Helical" evidence="6">
    <location>
        <begin position="35"/>
        <end position="54"/>
    </location>
</feature>
<dbReference type="AlphaFoldDB" id="A0A151APD5"/>
<evidence type="ECO:0000256" key="4">
    <source>
        <dbReference type="ARBA" id="ARBA00022989"/>
    </source>
</evidence>
<name>A0A151APD5_9CLOT</name>
<dbReference type="GO" id="GO:0055085">
    <property type="term" value="P:transmembrane transport"/>
    <property type="evidence" value="ECO:0007669"/>
    <property type="project" value="InterPro"/>
</dbReference>
<dbReference type="EMBL" id="LTBB01000003">
    <property type="protein sequence ID" value="KYH29493.1"/>
    <property type="molecule type" value="Genomic_DNA"/>
</dbReference>
<evidence type="ECO:0000256" key="1">
    <source>
        <dbReference type="ARBA" id="ARBA00004141"/>
    </source>
</evidence>
<evidence type="ECO:0000256" key="5">
    <source>
        <dbReference type="ARBA" id="ARBA00023136"/>
    </source>
</evidence>
<comment type="caution">
    <text evidence="8">The sequence shown here is derived from an EMBL/GenBank/DDBJ whole genome shotgun (WGS) entry which is preliminary data.</text>
</comment>
<dbReference type="STRING" id="1121305.CLCOL_07240"/>
<keyword evidence="5 6" id="KW-0472">Membrane</keyword>
<keyword evidence="2" id="KW-0813">Transport</keyword>
<evidence type="ECO:0000313" key="9">
    <source>
        <dbReference type="Proteomes" id="UP000075374"/>
    </source>
</evidence>
<evidence type="ECO:0000313" key="8">
    <source>
        <dbReference type="EMBL" id="KYH29493.1"/>
    </source>
</evidence>
<dbReference type="Pfam" id="PF03600">
    <property type="entry name" value="CitMHS"/>
    <property type="match status" value="1"/>
</dbReference>
<comment type="subcellular location">
    <subcellularLocation>
        <location evidence="1">Membrane</location>
        <topology evidence="1">Multi-pass membrane protein</topology>
    </subcellularLocation>
</comment>
<feature type="transmembrane region" description="Helical" evidence="6">
    <location>
        <begin position="346"/>
        <end position="364"/>
    </location>
</feature>
<feature type="transmembrane region" description="Helical" evidence="6">
    <location>
        <begin position="153"/>
        <end position="175"/>
    </location>
</feature>
<evidence type="ECO:0000259" key="7">
    <source>
        <dbReference type="Pfam" id="PF03600"/>
    </source>
</evidence>
<dbReference type="PANTHER" id="PTHR43568:SF1">
    <property type="entry name" value="P PROTEIN"/>
    <property type="match status" value="1"/>
</dbReference>
<feature type="domain" description="Citrate transporter-like" evidence="7">
    <location>
        <begin position="9"/>
        <end position="297"/>
    </location>
</feature>
<keyword evidence="4 6" id="KW-1133">Transmembrane helix</keyword>
<gene>
    <name evidence="8" type="primary">ybiR</name>
    <name evidence="8" type="ORF">CLCOL_07240</name>
</gene>
<evidence type="ECO:0000256" key="2">
    <source>
        <dbReference type="ARBA" id="ARBA00022448"/>
    </source>
</evidence>
<dbReference type="PANTHER" id="PTHR43568">
    <property type="entry name" value="P PROTEIN"/>
    <property type="match status" value="1"/>
</dbReference>
<protein>
    <submittedName>
        <fullName evidence="8">Inner membrane protein YbiR</fullName>
    </submittedName>
</protein>
<dbReference type="GO" id="GO:0016020">
    <property type="term" value="C:membrane"/>
    <property type="evidence" value="ECO:0007669"/>
    <property type="project" value="UniProtKB-SubCell"/>
</dbReference>